<dbReference type="AlphaFoldDB" id="A0A5B7GG33"/>
<dbReference type="EMBL" id="VSRR010013244">
    <property type="protein sequence ID" value="MPC55514.1"/>
    <property type="molecule type" value="Genomic_DNA"/>
</dbReference>
<gene>
    <name evidence="1" type="ORF">E2C01_049452</name>
</gene>
<dbReference type="Proteomes" id="UP000324222">
    <property type="component" value="Unassembled WGS sequence"/>
</dbReference>
<name>A0A5B7GG33_PORTR</name>
<comment type="caution">
    <text evidence="1">The sequence shown here is derived from an EMBL/GenBank/DDBJ whole genome shotgun (WGS) entry which is preliminary data.</text>
</comment>
<evidence type="ECO:0000313" key="2">
    <source>
        <dbReference type="Proteomes" id="UP000324222"/>
    </source>
</evidence>
<proteinExistence type="predicted"/>
<organism evidence="1 2">
    <name type="scientific">Portunus trituberculatus</name>
    <name type="common">Swimming crab</name>
    <name type="synonym">Neptunus trituberculatus</name>
    <dbReference type="NCBI Taxonomy" id="210409"/>
    <lineage>
        <taxon>Eukaryota</taxon>
        <taxon>Metazoa</taxon>
        <taxon>Ecdysozoa</taxon>
        <taxon>Arthropoda</taxon>
        <taxon>Crustacea</taxon>
        <taxon>Multicrustacea</taxon>
        <taxon>Malacostraca</taxon>
        <taxon>Eumalacostraca</taxon>
        <taxon>Eucarida</taxon>
        <taxon>Decapoda</taxon>
        <taxon>Pleocyemata</taxon>
        <taxon>Brachyura</taxon>
        <taxon>Eubrachyura</taxon>
        <taxon>Portunoidea</taxon>
        <taxon>Portunidae</taxon>
        <taxon>Portuninae</taxon>
        <taxon>Portunus</taxon>
    </lineage>
</organism>
<protein>
    <submittedName>
        <fullName evidence="1">Uncharacterized protein</fullName>
    </submittedName>
</protein>
<accession>A0A5B7GG33</accession>
<keyword evidence="2" id="KW-1185">Reference proteome</keyword>
<reference evidence="1 2" key="1">
    <citation type="submission" date="2019-05" db="EMBL/GenBank/DDBJ databases">
        <title>Another draft genome of Portunus trituberculatus and its Hox gene families provides insights of decapod evolution.</title>
        <authorList>
            <person name="Jeong J.-H."/>
            <person name="Song I."/>
            <person name="Kim S."/>
            <person name="Choi T."/>
            <person name="Kim D."/>
            <person name="Ryu S."/>
            <person name="Kim W."/>
        </authorList>
    </citation>
    <scope>NUCLEOTIDE SEQUENCE [LARGE SCALE GENOMIC DNA]</scope>
    <source>
        <tissue evidence="1">Muscle</tissue>
    </source>
</reference>
<sequence>MHSQGNILSCLQGEIFPLPGVNKAGNIFRNALLSQHDYFQRPQS</sequence>
<evidence type="ECO:0000313" key="1">
    <source>
        <dbReference type="EMBL" id="MPC55514.1"/>
    </source>
</evidence>